<dbReference type="SUPFAM" id="SSF56349">
    <property type="entry name" value="DNA breaking-rejoining enzymes"/>
    <property type="match status" value="1"/>
</dbReference>
<dbReference type="InterPro" id="IPR002104">
    <property type="entry name" value="Integrase_catalytic"/>
</dbReference>
<dbReference type="Gene3D" id="1.10.150.130">
    <property type="match status" value="1"/>
</dbReference>
<keyword evidence="1" id="KW-0229">DNA integration</keyword>
<accession>A0ABW4NK02</accession>
<dbReference type="Pfam" id="PF14659">
    <property type="entry name" value="Phage_int_SAM_3"/>
    <property type="match status" value="1"/>
</dbReference>
<evidence type="ECO:0000256" key="1">
    <source>
        <dbReference type="ARBA" id="ARBA00022908"/>
    </source>
</evidence>
<gene>
    <name evidence="5" type="ORF">ACFSBK_02555</name>
</gene>
<dbReference type="InterPro" id="IPR010998">
    <property type="entry name" value="Integrase_recombinase_N"/>
</dbReference>
<reference evidence="6" key="1">
    <citation type="journal article" date="2019" name="Int. J. Syst. Evol. Microbiol.">
        <title>The Global Catalogue of Microorganisms (GCM) 10K type strain sequencing project: providing services to taxonomists for standard genome sequencing and annotation.</title>
        <authorList>
            <consortium name="The Broad Institute Genomics Platform"/>
            <consortium name="The Broad Institute Genome Sequencing Center for Infectious Disease"/>
            <person name="Wu L."/>
            <person name="Ma J."/>
        </authorList>
    </citation>
    <scope>NUCLEOTIDE SEQUENCE [LARGE SCALE GENOMIC DNA]</scope>
    <source>
        <strain evidence="6">KCTC 42143</strain>
    </source>
</reference>
<dbReference type="InterPro" id="IPR011010">
    <property type="entry name" value="DNA_brk_join_enz"/>
</dbReference>
<evidence type="ECO:0000256" key="3">
    <source>
        <dbReference type="ARBA" id="ARBA00023172"/>
    </source>
</evidence>
<dbReference type="InterPro" id="IPR004107">
    <property type="entry name" value="Integrase_SAM-like_N"/>
</dbReference>
<dbReference type="EMBL" id="JBHUFF010000008">
    <property type="protein sequence ID" value="MFD1798740.1"/>
    <property type="molecule type" value="Genomic_DNA"/>
</dbReference>
<dbReference type="Pfam" id="PF00589">
    <property type="entry name" value="Phage_integrase"/>
    <property type="match status" value="1"/>
</dbReference>
<evidence type="ECO:0000256" key="2">
    <source>
        <dbReference type="ARBA" id="ARBA00023125"/>
    </source>
</evidence>
<dbReference type="PROSITE" id="PS51898">
    <property type="entry name" value="TYR_RECOMBINASE"/>
    <property type="match status" value="1"/>
</dbReference>
<evidence type="ECO:0000259" key="4">
    <source>
        <dbReference type="PROSITE" id="PS51898"/>
    </source>
</evidence>
<evidence type="ECO:0000313" key="6">
    <source>
        <dbReference type="Proteomes" id="UP001597285"/>
    </source>
</evidence>
<dbReference type="InterPro" id="IPR013762">
    <property type="entry name" value="Integrase-like_cat_sf"/>
</dbReference>
<evidence type="ECO:0000313" key="5">
    <source>
        <dbReference type="EMBL" id="MFD1798740.1"/>
    </source>
</evidence>
<proteinExistence type="predicted"/>
<name>A0ABW4NK02_9LACT</name>
<keyword evidence="2" id="KW-0238">DNA-binding</keyword>
<dbReference type="Proteomes" id="UP001597285">
    <property type="component" value="Unassembled WGS sequence"/>
</dbReference>
<keyword evidence="6" id="KW-1185">Reference proteome</keyword>
<sequence length="204" mass="23710">MNNIYIPAYKTEVQSSTFDTRLKNLENIRDRFGHLALKDITAQHTQDFRTYLLTLKKDGGSGYSQVTSSLVFGIFRKTLDKAVELDYLDANVSMKIKAVPKGKANVPYWTKDEFEQVVSHIYIDDFYQHLNFVMLWTYFTTGLRVNEGCALYWEDINFKKKTMSINHTIEIKNKDNWTRKTGTKTKSGVRIISLDDDTINILKK</sequence>
<protein>
    <submittedName>
        <fullName evidence="5">Tyrosine-type recombinase/integrase</fullName>
    </submittedName>
</protein>
<dbReference type="CDD" id="cd01189">
    <property type="entry name" value="INT_ICEBs1_C_like"/>
    <property type="match status" value="1"/>
</dbReference>
<dbReference type="Gene3D" id="1.10.443.10">
    <property type="entry name" value="Intergrase catalytic core"/>
    <property type="match status" value="1"/>
</dbReference>
<dbReference type="RefSeq" id="WP_058919146.1">
    <property type="nucleotide sequence ID" value="NZ_JBHSQC010000015.1"/>
</dbReference>
<organism evidence="5 6">
    <name type="scientific">Carnobacterium antarcticum</name>
    <dbReference type="NCBI Taxonomy" id="2126436"/>
    <lineage>
        <taxon>Bacteria</taxon>
        <taxon>Bacillati</taxon>
        <taxon>Bacillota</taxon>
        <taxon>Bacilli</taxon>
        <taxon>Lactobacillales</taxon>
        <taxon>Carnobacteriaceae</taxon>
        <taxon>Carnobacterium</taxon>
    </lineage>
</organism>
<feature type="domain" description="Tyr recombinase" evidence="4">
    <location>
        <begin position="104"/>
        <end position="204"/>
    </location>
</feature>
<keyword evidence="3" id="KW-0233">DNA recombination</keyword>
<comment type="caution">
    <text evidence="5">The sequence shown here is derived from an EMBL/GenBank/DDBJ whole genome shotgun (WGS) entry which is preliminary data.</text>
</comment>